<proteinExistence type="predicted"/>
<organism evidence="1">
    <name type="scientific">marine metagenome</name>
    <dbReference type="NCBI Taxonomy" id="408172"/>
    <lineage>
        <taxon>unclassified sequences</taxon>
        <taxon>metagenomes</taxon>
        <taxon>ecological metagenomes</taxon>
    </lineage>
</organism>
<sequence length="46" mass="5126">MPEASWENGVRSLRKSEMGSLRKLLGDVFFAELPDIQPHAINAENA</sequence>
<gene>
    <name evidence="1" type="ORF">METZ01_LOCUS378523</name>
</gene>
<feature type="non-terminal residue" evidence="1">
    <location>
        <position position="46"/>
    </location>
</feature>
<name>A0A382TUD8_9ZZZZ</name>
<evidence type="ECO:0000313" key="1">
    <source>
        <dbReference type="EMBL" id="SVD25669.1"/>
    </source>
</evidence>
<protein>
    <submittedName>
        <fullName evidence="1">Uncharacterized protein</fullName>
    </submittedName>
</protein>
<reference evidence="1" key="1">
    <citation type="submission" date="2018-05" db="EMBL/GenBank/DDBJ databases">
        <authorList>
            <person name="Lanie J.A."/>
            <person name="Ng W.-L."/>
            <person name="Kazmierczak K.M."/>
            <person name="Andrzejewski T.M."/>
            <person name="Davidsen T.M."/>
            <person name="Wayne K.J."/>
            <person name="Tettelin H."/>
            <person name="Glass J.I."/>
            <person name="Rusch D."/>
            <person name="Podicherti R."/>
            <person name="Tsui H.-C.T."/>
            <person name="Winkler M.E."/>
        </authorList>
    </citation>
    <scope>NUCLEOTIDE SEQUENCE</scope>
</reference>
<dbReference type="EMBL" id="UINC01139243">
    <property type="protein sequence ID" value="SVD25669.1"/>
    <property type="molecule type" value="Genomic_DNA"/>
</dbReference>
<dbReference type="AlphaFoldDB" id="A0A382TUD8"/>
<accession>A0A382TUD8</accession>